<dbReference type="AlphaFoldDB" id="A0A918DEW2"/>
<proteinExistence type="predicted"/>
<feature type="chain" id="PRO_5037987375" description="DUF2950 domain-containing protein" evidence="1">
    <location>
        <begin position="24"/>
        <end position="306"/>
    </location>
</feature>
<reference evidence="2 3" key="1">
    <citation type="journal article" date="2014" name="Int. J. Syst. Evol. Microbiol.">
        <title>Complete genome sequence of Corynebacterium casei LMG S-19264T (=DSM 44701T), isolated from a smear-ripened cheese.</title>
        <authorList>
            <consortium name="US DOE Joint Genome Institute (JGI-PGF)"/>
            <person name="Walter F."/>
            <person name="Albersmeier A."/>
            <person name="Kalinowski J."/>
            <person name="Ruckert C."/>
        </authorList>
    </citation>
    <scope>NUCLEOTIDE SEQUENCE [LARGE SCALE GENOMIC DNA]</scope>
    <source>
        <strain evidence="2 3">CGMCC 1.7029</strain>
    </source>
</reference>
<dbReference type="OrthoDB" id="108782at2"/>
<gene>
    <name evidence="2" type="ORF">GCM10010991_31370</name>
</gene>
<evidence type="ECO:0000256" key="1">
    <source>
        <dbReference type="SAM" id="SignalP"/>
    </source>
</evidence>
<feature type="signal peptide" evidence="1">
    <location>
        <begin position="1"/>
        <end position="23"/>
    </location>
</feature>
<organism evidence="2 3">
    <name type="scientific">Gemmobacter aquaticus</name>
    <dbReference type="NCBI Taxonomy" id="490185"/>
    <lineage>
        <taxon>Bacteria</taxon>
        <taxon>Pseudomonadati</taxon>
        <taxon>Pseudomonadota</taxon>
        <taxon>Alphaproteobacteria</taxon>
        <taxon>Rhodobacterales</taxon>
        <taxon>Paracoccaceae</taxon>
        <taxon>Gemmobacter</taxon>
    </lineage>
</organism>
<sequence length="306" mass="32997">MKTMAILRTTVLAFAASSLPALAEPAIYETPEQAVEAFVAAVDASDREAFLVVFGPESEDLIESDDPEEQAAARDEFMAAYQELAEIVDDEDGRKVLQIGLERWPFPVSMIQVDGGWRFDPDGAREEILDRRIGENELDVIAVLQRAVALQSDYRKTDWDGDGVMEFARSIISTPGQRDGLYWPEDMGEPLSPIGAFIAQASADGVAIDGVDQGPVPYLGYYFRVLTKQGPSAAGGAYDYLVADQMIGGHALLAYPADPGQTGVMSFMVAENGIVYEADLGADTIAVADSIDSFDPGDGWVPVTVE</sequence>
<accession>A0A918DEW2</accession>
<dbReference type="Pfam" id="PF11453">
    <property type="entry name" value="DUF2950"/>
    <property type="match status" value="1"/>
</dbReference>
<comment type="caution">
    <text evidence="2">The sequence shown here is derived from an EMBL/GenBank/DDBJ whole genome shotgun (WGS) entry which is preliminary data.</text>
</comment>
<dbReference type="InterPro" id="IPR021556">
    <property type="entry name" value="DUF2950"/>
</dbReference>
<evidence type="ECO:0000313" key="3">
    <source>
        <dbReference type="Proteomes" id="UP000598196"/>
    </source>
</evidence>
<evidence type="ECO:0008006" key="4">
    <source>
        <dbReference type="Google" id="ProtNLM"/>
    </source>
</evidence>
<keyword evidence="3" id="KW-1185">Reference proteome</keyword>
<protein>
    <recommendedName>
        <fullName evidence="4">DUF2950 domain-containing protein</fullName>
    </recommendedName>
</protein>
<dbReference type="EMBL" id="BMLP01000007">
    <property type="protein sequence ID" value="GGO36796.1"/>
    <property type="molecule type" value="Genomic_DNA"/>
</dbReference>
<keyword evidence="1" id="KW-0732">Signal</keyword>
<name>A0A918DEW2_9RHOB</name>
<dbReference type="Proteomes" id="UP000598196">
    <property type="component" value="Unassembled WGS sequence"/>
</dbReference>
<dbReference type="RefSeq" id="WP_146287826.1">
    <property type="nucleotide sequence ID" value="NZ_BMLP01000007.1"/>
</dbReference>
<evidence type="ECO:0000313" key="2">
    <source>
        <dbReference type="EMBL" id="GGO36796.1"/>
    </source>
</evidence>